<name>A0A2P8GAI7_9BACT</name>
<dbReference type="GO" id="GO:0030198">
    <property type="term" value="P:extracellular matrix organization"/>
    <property type="evidence" value="ECO:0007669"/>
    <property type="project" value="TreeGrafter"/>
</dbReference>
<dbReference type="RefSeq" id="WP_106602812.1">
    <property type="nucleotide sequence ID" value="NZ_PYGK01000005.1"/>
</dbReference>
<feature type="chain" id="PRO_5015180159" evidence="5">
    <location>
        <begin position="19"/>
        <end position="469"/>
    </location>
</feature>
<dbReference type="AlphaFoldDB" id="A0A2P8GAI7"/>
<dbReference type="CDD" id="cd04278">
    <property type="entry name" value="ZnMc_MMP"/>
    <property type="match status" value="1"/>
</dbReference>
<dbReference type="InterPro" id="IPR024079">
    <property type="entry name" value="MetalloPept_cat_dom_sf"/>
</dbReference>
<dbReference type="GO" id="GO:0030574">
    <property type="term" value="P:collagen catabolic process"/>
    <property type="evidence" value="ECO:0007669"/>
    <property type="project" value="TreeGrafter"/>
</dbReference>
<reference evidence="7 8" key="1">
    <citation type="submission" date="2018-03" db="EMBL/GenBank/DDBJ databases">
        <title>Genomic Encyclopedia of Archaeal and Bacterial Type Strains, Phase II (KMG-II): from individual species to whole genera.</title>
        <authorList>
            <person name="Goeker M."/>
        </authorList>
    </citation>
    <scope>NUCLEOTIDE SEQUENCE [LARGE SCALE GENOMIC DNA]</scope>
    <source>
        <strain evidence="7 8">DSM 18107</strain>
    </source>
</reference>
<dbReference type="PANTHER" id="PTHR10201">
    <property type="entry name" value="MATRIX METALLOPROTEINASE"/>
    <property type="match status" value="1"/>
</dbReference>
<keyword evidence="5" id="KW-0732">Signal</keyword>
<evidence type="ECO:0000256" key="2">
    <source>
        <dbReference type="ARBA" id="ARBA00022723"/>
    </source>
</evidence>
<organism evidence="7 8">
    <name type="scientific">Chitinophaga ginsengisoli</name>
    <dbReference type="NCBI Taxonomy" id="363837"/>
    <lineage>
        <taxon>Bacteria</taxon>
        <taxon>Pseudomonadati</taxon>
        <taxon>Bacteroidota</taxon>
        <taxon>Chitinophagia</taxon>
        <taxon>Chitinophagales</taxon>
        <taxon>Chitinophagaceae</taxon>
        <taxon>Chitinophaga</taxon>
    </lineage>
</organism>
<dbReference type="GO" id="GO:0008270">
    <property type="term" value="F:zinc ion binding"/>
    <property type="evidence" value="ECO:0007669"/>
    <property type="project" value="InterPro"/>
</dbReference>
<dbReference type="PANTHER" id="PTHR10201:SF294">
    <property type="entry name" value="MATRIX METALLOPROTEINASE 16"/>
    <property type="match status" value="1"/>
</dbReference>
<protein>
    <submittedName>
        <fullName evidence="7">Putative secreted protein (Por secretion system target)</fullName>
    </submittedName>
</protein>
<keyword evidence="3" id="KW-0378">Hydrolase</keyword>
<dbReference type="InterPro" id="IPR006026">
    <property type="entry name" value="Peptidase_Metallo"/>
</dbReference>
<keyword evidence="1" id="KW-0645">Protease</keyword>
<dbReference type="GO" id="GO:0006508">
    <property type="term" value="P:proteolysis"/>
    <property type="evidence" value="ECO:0007669"/>
    <property type="project" value="UniProtKB-KW"/>
</dbReference>
<dbReference type="Gene3D" id="3.40.390.10">
    <property type="entry name" value="Collagenase (Catalytic Domain)"/>
    <property type="match status" value="1"/>
</dbReference>
<evidence type="ECO:0000259" key="6">
    <source>
        <dbReference type="SMART" id="SM00235"/>
    </source>
</evidence>
<evidence type="ECO:0000313" key="7">
    <source>
        <dbReference type="EMBL" id="PSL30986.1"/>
    </source>
</evidence>
<proteinExistence type="predicted"/>
<evidence type="ECO:0000256" key="4">
    <source>
        <dbReference type="ARBA" id="ARBA00022833"/>
    </source>
</evidence>
<dbReference type="NCBIfam" id="TIGR04183">
    <property type="entry name" value="Por_Secre_tail"/>
    <property type="match status" value="1"/>
</dbReference>
<dbReference type="OrthoDB" id="5482808at2"/>
<feature type="signal peptide" evidence="5">
    <location>
        <begin position="1"/>
        <end position="18"/>
    </location>
</feature>
<dbReference type="GO" id="GO:0031012">
    <property type="term" value="C:extracellular matrix"/>
    <property type="evidence" value="ECO:0007669"/>
    <property type="project" value="InterPro"/>
</dbReference>
<dbReference type="EMBL" id="PYGK01000005">
    <property type="protein sequence ID" value="PSL30986.1"/>
    <property type="molecule type" value="Genomic_DNA"/>
</dbReference>
<evidence type="ECO:0000313" key="8">
    <source>
        <dbReference type="Proteomes" id="UP000240978"/>
    </source>
</evidence>
<evidence type="ECO:0000256" key="3">
    <source>
        <dbReference type="ARBA" id="ARBA00022801"/>
    </source>
</evidence>
<dbReference type="Pfam" id="PF18962">
    <property type="entry name" value="Por_Secre_tail"/>
    <property type="match status" value="1"/>
</dbReference>
<dbReference type="InterPro" id="IPR033739">
    <property type="entry name" value="M10A_MMP"/>
</dbReference>
<dbReference type="PRINTS" id="PR00138">
    <property type="entry name" value="MATRIXIN"/>
</dbReference>
<dbReference type="Pfam" id="PF00413">
    <property type="entry name" value="Peptidase_M10"/>
    <property type="match status" value="1"/>
</dbReference>
<dbReference type="Proteomes" id="UP000240978">
    <property type="component" value="Unassembled WGS sequence"/>
</dbReference>
<dbReference type="SUPFAM" id="SSF55486">
    <property type="entry name" value="Metalloproteases ('zincins'), catalytic domain"/>
    <property type="match status" value="1"/>
</dbReference>
<keyword evidence="4" id="KW-0862">Zinc</keyword>
<dbReference type="GO" id="GO:0005615">
    <property type="term" value="C:extracellular space"/>
    <property type="evidence" value="ECO:0007669"/>
    <property type="project" value="TreeGrafter"/>
</dbReference>
<feature type="domain" description="Peptidase metallopeptidase" evidence="6">
    <location>
        <begin position="40"/>
        <end position="205"/>
    </location>
</feature>
<evidence type="ECO:0000256" key="5">
    <source>
        <dbReference type="SAM" id="SignalP"/>
    </source>
</evidence>
<dbReference type="InterPro" id="IPR001818">
    <property type="entry name" value="Pept_M10_metallopeptidase"/>
</dbReference>
<dbReference type="GO" id="GO:0004222">
    <property type="term" value="F:metalloendopeptidase activity"/>
    <property type="evidence" value="ECO:0007669"/>
    <property type="project" value="InterPro"/>
</dbReference>
<evidence type="ECO:0000256" key="1">
    <source>
        <dbReference type="ARBA" id="ARBA00022670"/>
    </source>
</evidence>
<dbReference type="SMART" id="SM00235">
    <property type="entry name" value="ZnMc"/>
    <property type="match status" value="1"/>
</dbReference>
<dbReference type="InterPro" id="IPR026444">
    <property type="entry name" value="Secre_tail"/>
</dbReference>
<sequence>MKKILFFALLLLSGKMYAQIRYDNGGISVSNPQLGEFTIQGNSWDHRIITYSFQNGTDDIPGDQERQAIRDAFALWAAQTNLVFVESCAANADIVISWQVGDHGDGAPFDGAGGVLAHTFYPPPSGPNGLPGDMHIDDAETWTLNTRGDGTQPIDLMSVAAHEIGHALGLAHSTVNGALMAPFYTGSHRYLAQDDIDGIRTIYGAPTGSLLTINGSNNVCGPTVYSLPNAHAALDITWTASSGIVTLAPAGNQVTLTRDPSLFNGTITLNAFICNGTVLLASRTITVGPDRPSVSGDYDPLHNRVMASANSAGPGVTSYEWHLDGHEVTTTTFGSARLNITNNDICSHEVAVRVNTSGCGTSEFGYAFFNSCVELAADNFSVYPNPARGNIAISTEASPTAKTAKLAGTGKDIREVQIIGQKGDVIKVQRFGAGTRKTTVNLSGIVPGTYIIRIFDGKQWIAKQIVIVE</sequence>
<gene>
    <name evidence="7" type="ORF">CLV42_105349</name>
</gene>
<keyword evidence="2" id="KW-0479">Metal-binding</keyword>
<comment type="caution">
    <text evidence="7">The sequence shown here is derived from an EMBL/GenBank/DDBJ whole genome shotgun (WGS) entry which is preliminary data.</text>
</comment>
<keyword evidence="8" id="KW-1185">Reference proteome</keyword>
<dbReference type="InterPro" id="IPR021190">
    <property type="entry name" value="Pept_M10A"/>
</dbReference>
<accession>A0A2P8GAI7</accession>